<dbReference type="InterPro" id="IPR036953">
    <property type="entry name" value="GreA/GreB_C_sf"/>
</dbReference>
<dbReference type="Pfam" id="PF14760">
    <property type="entry name" value="Rnk_N"/>
    <property type="match status" value="1"/>
</dbReference>
<dbReference type="InterPro" id="IPR029462">
    <property type="entry name" value="Rnk_N"/>
</dbReference>
<keyword evidence="4" id="KW-1185">Reference proteome</keyword>
<sequence>METVAHEIYVSGLDLARLQQLIVNARRDSDMDADYLDRLEAKLERAERVETRAVPPDIVTMNSKVELRDEEVGSVHAYTLVFPENADPANDRISVLAPLGAALLGARVHERIVWRVPTGEKQMRVEKILYQPEAAGDYHL</sequence>
<dbReference type="PANTHER" id="PTHR30437:SF5">
    <property type="entry name" value="REGULATOR OF NUCLEOSIDE DIPHOSPHATE KINASE"/>
    <property type="match status" value="1"/>
</dbReference>
<reference evidence="3 4" key="1">
    <citation type="submission" date="2015-08" db="EMBL/GenBank/DDBJ databases">
        <title>Complete genome sequence of Sulfurifustis variabilis.</title>
        <authorList>
            <person name="Miura A."/>
            <person name="Kojima H."/>
            <person name="Fukui M."/>
        </authorList>
    </citation>
    <scope>NUCLEOTIDE SEQUENCE [LARGE SCALE GENOMIC DNA]</scope>
    <source>
        <strain evidence="4">skN76</strain>
    </source>
</reference>
<evidence type="ECO:0000313" key="4">
    <source>
        <dbReference type="Proteomes" id="UP000218899"/>
    </source>
</evidence>
<dbReference type="GO" id="GO:0032784">
    <property type="term" value="P:regulation of DNA-templated transcription elongation"/>
    <property type="evidence" value="ECO:0007669"/>
    <property type="project" value="InterPro"/>
</dbReference>
<keyword evidence="3" id="KW-0648">Protein biosynthesis</keyword>
<dbReference type="AlphaFoldDB" id="A0A1B4VBW8"/>
<accession>A0A1B4VBW8</accession>
<feature type="domain" description="Regulator of nucleoside diphosphate kinase N-terminal" evidence="2">
    <location>
        <begin position="7"/>
        <end position="49"/>
    </location>
</feature>
<gene>
    <name evidence="3" type="ORF">SVA_3658</name>
</gene>
<dbReference type="GO" id="GO:0006354">
    <property type="term" value="P:DNA-templated transcription elongation"/>
    <property type="evidence" value="ECO:0007669"/>
    <property type="project" value="TreeGrafter"/>
</dbReference>
<dbReference type="Pfam" id="PF01272">
    <property type="entry name" value="GreA_GreB"/>
    <property type="match status" value="1"/>
</dbReference>
<name>A0A1B4VBW8_9GAMM</name>
<dbReference type="PANTHER" id="PTHR30437">
    <property type="entry name" value="TRANSCRIPTION ELONGATION FACTOR GREA"/>
    <property type="match status" value="1"/>
</dbReference>
<dbReference type="EMBL" id="AP014936">
    <property type="protein sequence ID" value="BAU50194.1"/>
    <property type="molecule type" value="Genomic_DNA"/>
</dbReference>
<dbReference type="Proteomes" id="UP000218899">
    <property type="component" value="Chromosome"/>
</dbReference>
<dbReference type="GO" id="GO:0070063">
    <property type="term" value="F:RNA polymerase binding"/>
    <property type="evidence" value="ECO:0007669"/>
    <property type="project" value="InterPro"/>
</dbReference>
<evidence type="ECO:0000313" key="3">
    <source>
        <dbReference type="EMBL" id="BAU50194.1"/>
    </source>
</evidence>
<evidence type="ECO:0000259" key="2">
    <source>
        <dbReference type="Pfam" id="PF14760"/>
    </source>
</evidence>
<dbReference type="GO" id="GO:0003677">
    <property type="term" value="F:DNA binding"/>
    <property type="evidence" value="ECO:0007669"/>
    <property type="project" value="InterPro"/>
</dbReference>
<evidence type="ECO:0000259" key="1">
    <source>
        <dbReference type="Pfam" id="PF01272"/>
    </source>
</evidence>
<dbReference type="GO" id="GO:0003746">
    <property type="term" value="F:translation elongation factor activity"/>
    <property type="evidence" value="ECO:0007669"/>
    <property type="project" value="UniProtKB-KW"/>
</dbReference>
<dbReference type="NCBIfam" id="NF004396">
    <property type="entry name" value="PRK05753.1"/>
    <property type="match status" value="1"/>
</dbReference>
<feature type="domain" description="Transcription elongation factor GreA/GreB C-terminal" evidence="1">
    <location>
        <begin position="55"/>
        <end position="130"/>
    </location>
</feature>
<protein>
    <submittedName>
        <fullName evidence="3">GreA/GreB family elongation factor</fullName>
    </submittedName>
</protein>
<dbReference type="Gene3D" id="3.10.50.30">
    <property type="entry name" value="Transcription elongation factor, GreA/GreB, C-terminal domain"/>
    <property type="match status" value="1"/>
</dbReference>
<dbReference type="InterPro" id="IPR023459">
    <property type="entry name" value="Tscrpt_elong_fac_GreA/B_fam"/>
</dbReference>
<dbReference type="OrthoDB" id="192847at2"/>
<keyword evidence="3" id="KW-0251">Elongation factor</keyword>
<organism evidence="3 4">
    <name type="scientific">Sulfurifustis variabilis</name>
    <dbReference type="NCBI Taxonomy" id="1675686"/>
    <lineage>
        <taxon>Bacteria</taxon>
        <taxon>Pseudomonadati</taxon>
        <taxon>Pseudomonadota</taxon>
        <taxon>Gammaproteobacteria</taxon>
        <taxon>Acidiferrobacterales</taxon>
        <taxon>Acidiferrobacteraceae</taxon>
        <taxon>Sulfurifustis</taxon>
    </lineage>
</organism>
<dbReference type="InterPro" id="IPR001437">
    <property type="entry name" value="Tscrpt_elong_fac_GreA/B_C"/>
</dbReference>
<dbReference type="SUPFAM" id="SSF54534">
    <property type="entry name" value="FKBP-like"/>
    <property type="match status" value="1"/>
</dbReference>
<proteinExistence type="predicted"/>
<dbReference type="KEGG" id="sva:SVA_3658"/>
<dbReference type="RefSeq" id="WP_096462518.1">
    <property type="nucleotide sequence ID" value="NZ_AP014936.1"/>
</dbReference>